<name>A0A1L7XFK7_9HELO</name>
<dbReference type="EMBL" id="FJOG01000024">
    <property type="protein sequence ID" value="CZR63812.1"/>
    <property type="molecule type" value="Genomic_DNA"/>
</dbReference>
<accession>A0A1L7XFK7</accession>
<keyword evidence="2" id="KW-1185">Reference proteome</keyword>
<reference evidence="1 2" key="1">
    <citation type="submission" date="2016-03" db="EMBL/GenBank/DDBJ databases">
        <authorList>
            <person name="Ploux O."/>
        </authorList>
    </citation>
    <scope>NUCLEOTIDE SEQUENCE [LARGE SCALE GENOMIC DNA]</scope>
    <source>
        <strain evidence="1 2">UAMH 11012</strain>
    </source>
</reference>
<protein>
    <submittedName>
        <fullName evidence="1">Uncharacterized protein</fullName>
    </submittedName>
</protein>
<organism evidence="1 2">
    <name type="scientific">Phialocephala subalpina</name>
    <dbReference type="NCBI Taxonomy" id="576137"/>
    <lineage>
        <taxon>Eukaryota</taxon>
        <taxon>Fungi</taxon>
        <taxon>Dikarya</taxon>
        <taxon>Ascomycota</taxon>
        <taxon>Pezizomycotina</taxon>
        <taxon>Leotiomycetes</taxon>
        <taxon>Helotiales</taxon>
        <taxon>Mollisiaceae</taxon>
        <taxon>Phialocephala</taxon>
        <taxon>Phialocephala fortinii species complex</taxon>
    </lineage>
</organism>
<dbReference type="Proteomes" id="UP000184330">
    <property type="component" value="Unassembled WGS sequence"/>
</dbReference>
<dbReference type="AlphaFoldDB" id="A0A1L7XFK7"/>
<gene>
    <name evidence="1" type="ORF">PAC_13709</name>
</gene>
<proteinExistence type="predicted"/>
<evidence type="ECO:0000313" key="1">
    <source>
        <dbReference type="EMBL" id="CZR63812.1"/>
    </source>
</evidence>
<sequence length="216" mass="22931">MAGDNSLLPNQILLSPSNFNITISQFISAARNAFTVTIVIAVQVVLVASGRVQEVRPLSGVVGDYPLNKFSIPHASQQRNSDRVDDIAARAGVADADVAFASAHVSINMELLISLLNAQPNKTLSLEVAFALTYSPSTSSAPGPASNTSSTLLQIPGMFASAAVTRISEEQFALVTAQYPGTVKTLNPDGKVVFGPNPRWEELFVVLSSMPPDENY</sequence>
<evidence type="ECO:0000313" key="2">
    <source>
        <dbReference type="Proteomes" id="UP000184330"/>
    </source>
</evidence>